<gene>
    <name evidence="1" type="ORF">VA599_10470</name>
</gene>
<evidence type="ECO:0000313" key="1">
    <source>
        <dbReference type="EMBL" id="MEN7431176.1"/>
    </source>
</evidence>
<organism evidence="1 2">
    <name type="scientific">Chromobacterium indicum</name>
    <dbReference type="NCBI Taxonomy" id="3110228"/>
    <lineage>
        <taxon>Bacteria</taxon>
        <taxon>Pseudomonadati</taxon>
        <taxon>Pseudomonadota</taxon>
        <taxon>Betaproteobacteria</taxon>
        <taxon>Neisseriales</taxon>
        <taxon>Chromobacteriaceae</taxon>
        <taxon>Chromobacterium</taxon>
    </lineage>
</organism>
<dbReference type="Proteomes" id="UP001405405">
    <property type="component" value="Unassembled WGS sequence"/>
</dbReference>
<protein>
    <recommendedName>
        <fullName evidence="3">Lipoprotein</fullName>
    </recommendedName>
</protein>
<comment type="caution">
    <text evidence="1">The sequence shown here is derived from an EMBL/GenBank/DDBJ whole genome shotgun (WGS) entry which is preliminary data.</text>
</comment>
<reference evidence="1 2" key="1">
    <citation type="submission" date="2023-12" db="EMBL/GenBank/DDBJ databases">
        <title>Chromobacterium sp. strain TRC.1.1.SA producing antimicrobial pigment.</title>
        <authorList>
            <person name="Verma N."/>
            <person name="Choksket S."/>
            <person name="Pinnaka A.K."/>
            <person name="Korpole S."/>
        </authorList>
    </citation>
    <scope>NUCLEOTIDE SEQUENCE [LARGE SCALE GENOMIC DNA]</scope>
    <source>
        <strain evidence="1 2">TRC1.1.SA</strain>
    </source>
</reference>
<evidence type="ECO:0008006" key="3">
    <source>
        <dbReference type="Google" id="ProtNLM"/>
    </source>
</evidence>
<dbReference type="EMBL" id="JAYFSJ010000006">
    <property type="protein sequence ID" value="MEN7431176.1"/>
    <property type="molecule type" value="Genomic_DNA"/>
</dbReference>
<dbReference type="RefSeq" id="WP_346788512.1">
    <property type="nucleotide sequence ID" value="NZ_JAYFSJ010000006.1"/>
</dbReference>
<evidence type="ECO:0000313" key="2">
    <source>
        <dbReference type="Proteomes" id="UP001405405"/>
    </source>
</evidence>
<dbReference type="PROSITE" id="PS51257">
    <property type="entry name" value="PROKAR_LIPOPROTEIN"/>
    <property type="match status" value="1"/>
</dbReference>
<keyword evidence="2" id="KW-1185">Reference proteome</keyword>
<accession>A0ABV0CJD5</accession>
<sequence>MAFKKEYVILLICATVILVVSACGVWHEFIAFQSASEILSGENEEPIMLGGESSGGQGFEAMWR</sequence>
<name>A0ABV0CJD5_9NEIS</name>
<proteinExistence type="predicted"/>